<keyword evidence="2" id="KW-1185">Reference proteome</keyword>
<reference evidence="3" key="2">
    <citation type="submission" date="2025-08" db="UniProtKB">
        <authorList>
            <consortium name="RefSeq"/>
        </authorList>
    </citation>
    <scope>IDENTIFICATION</scope>
    <source>
        <tissue evidence="3">Leaf</tissue>
    </source>
</reference>
<dbReference type="PANTHER" id="PTHR47932:SF80">
    <property type="entry name" value="PPR DOMAIN PROTEIN"/>
    <property type="match status" value="1"/>
</dbReference>
<sequence length="466" mass="52619">MSETADRSDTDNNDKLTFEEELYDSAYTSDSDADNDTGNDADNDGELTIRLYLVEGNWKEKKGNERKNNLSYSILESRDNWDVLLNIDFFCRMITNPPEELSHLNQFKYFNWALSRDDFQINDSLLDGITYILRKDVLTTPNPWHCDKRWLHLSWNLVKSGGGGGGGGGGGVVTKLRNKLIKNLGEEEGNIHGIVSTRILNKLINAFGYYGDHESGIEILNKFPDFYCNPDLNTYSGVVYCAWGCKSEDWELEFCQGIVKYLQESIKIDNRVDDESVCYIIDLYCNLDKPKLGYAIYEVAKQKISTKCLHELIHCLSKHDETLCLAESIAVDLLSCEARKNATSAFSSVILGLCRKGDIERARGIVIRMLLSDPFPEFKAFYHVIKCLCASGNMEDALSLLKHKERLSGGVKPEAYGVIIKGYGRMEQANQMAKTNIVQDVDVDVEKINSHVSVEKIDPLQNLFSS</sequence>
<accession>A0A9R0K5Y9</accession>
<reference evidence="2" key="1">
    <citation type="journal article" date="2021" name="Nat. Commun.">
        <title>Genomic analyses provide insights into spinach domestication and the genetic basis of agronomic traits.</title>
        <authorList>
            <person name="Cai X."/>
            <person name="Sun X."/>
            <person name="Xu C."/>
            <person name="Sun H."/>
            <person name="Wang X."/>
            <person name="Ge C."/>
            <person name="Zhang Z."/>
            <person name="Wang Q."/>
            <person name="Fei Z."/>
            <person name="Jiao C."/>
            <person name="Wang Q."/>
        </authorList>
    </citation>
    <scope>NUCLEOTIDE SEQUENCE [LARGE SCALE GENOMIC DNA]</scope>
    <source>
        <strain evidence="2">cv. Varoflay</strain>
    </source>
</reference>
<dbReference type="InterPro" id="IPR002885">
    <property type="entry name" value="PPR_rpt"/>
</dbReference>
<gene>
    <name evidence="3" type="primary">LOC110798892</name>
</gene>
<evidence type="ECO:0000313" key="2">
    <source>
        <dbReference type="Proteomes" id="UP000813463"/>
    </source>
</evidence>
<protein>
    <submittedName>
        <fullName evidence="3">Pentatricopeptide repeat-containing protein At1g62930, chloroplastic-like</fullName>
    </submittedName>
</protein>
<dbReference type="GO" id="GO:0003729">
    <property type="term" value="F:mRNA binding"/>
    <property type="evidence" value="ECO:0007669"/>
    <property type="project" value="TreeGrafter"/>
</dbReference>
<dbReference type="RefSeq" id="XP_021859781.2">
    <property type="nucleotide sequence ID" value="XM_022004089.2"/>
</dbReference>
<dbReference type="Gene3D" id="1.25.40.10">
    <property type="entry name" value="Tetratricopeptide repeat domain"/>
    <property type="match status" value="1"/>
</dbReference>
<proteinExistence type="predicted"/>
<name>A0A9R0K5Y9_SPIOL</name>
<evidence type="ECO:0000256" key="1">
    <source>
        <dbReference type="ARBA" id="ARBA00022737"/>
    </source>
</evidence>
<dbReference type="Pfam" id="PF01535">
    <property type="entry name" value="PPR"/>
    <property type="match status" value="2"/>
</dbReference>
<dbReference type="KEGG" id="soe:110798892"/>
<evidence type="ECO:0000313" key="3">
    <source>
        <dbReference type="RefSeq" id="XP_021859781.2"/>
    </source>
</evidence>
<organism evidence="2 3">
    <name type="scientific">Spinacia oleracea</name>
    <name type="common">Spinach</name>
    <dbReference type="NCBI Taxonomy" id="3562"/>
    <lineage>
        <taxon>Eukaryota</taxon>
        <taxon>Viridiplantae</taxon>
        <taxon>Streptophyta</taxon>
        <taxon>Embryophyta</taxon>
        <taxon>Tracheophyta</taxon>
        <taxon>Spermatophyta</taxon>
        <taxon>Magnoliopsida</taxon>
        <taxon>eudicotyledons</taxon>
        <taxon>Gunneridae</taxon>
        <taxon>Pentapetalae</taxon>
        <taxon>Caryophyllales</taxon>
        <taxon>Chenopodiaceae</taxon>
        <taxon>Chenopodioideae</taxon>
        <taxon>Anserineae</taxon>
        <taxon>Spinacia</taxon>
    </lineage>
</organism>
<dbReference type="PANTHER" id="PTHR47932">
    <property type="entry name" value="ATPASE EXPRESSION PROTEIN 3"/>
    <property type="match status" value="1"/>
</dbReference>
<dbReference type="Proteomes" id="UP000813463">
    <property type="component" value="Chromosome 3"/>
</dbReference>
<dbReference type="InterPro" id="IPR011990">
    <property type="entry name" value="TPR-like_helical_dom_sf"/>
</dbReference>
<dbReference type="AlphaFoldDB" id="A0A9R0K5Y9"/>
<keyword evidence="1" id="KW-0677">Repeat</keyword>
<dbReference type="GeneID" id="110798892"/>